<evidence type="ECO:0000256" key="1">
    <source>
        <dbReference type="ARBA" id="ARBA00004141"/>
    </source>
</evidence>
<feature type="transmembrane region" description="Helical" evidence="5">
    <location>
        <begin position="441"/>
        <end position="460"/>
    </location>
</feature>
<dbReference type="Gene3D" id="1.20.1720.10">
    <property type="entry name" value="Multidrug resistance protein D"/>
    <property type="match status" value="1"/>
</dbReference>
<feature type="transmembrane region" description="Helical" evidence="5">
    <location>
        <begin position="204"/>
        <end position="222"/>
    </location>
</feature>
<comment type="subcellular location">
    <subcellularLocation>
        <location evidence="1">Membrane</location>
        <topology evidence="1">Multi-pass membrane protein</topology>
    </subcellularLocation>
</comment>
<feature type="transmembrane region" description="Helical" evidence="5">
    <location>
        <begin position="234"/>
        <end position="251"/>
    </location>
</feature>
<dbReference type="InterPro" id="IPR036259">
    <property type="entry name" value="MFS_trans_sf"/>
</dbReference>
<feature type="transmembrane region" description="Helical" evidence="5">
    <location>
        <begin position="171"/>
        <end position="192"/>
    </location>
</feature>
<proteinExistence type="predicted"/>
<organism evidence="7">
    <name type="scientific">uncultured Pleomorphomonas sp</name>
    <dbReference type="NCBI Taxonomy" id="442121"/>
    <lineage>
        <taxon>Bacteria</taxon>
        <taxon>Pseudomonadati</taxon>
        <taxon>Pseudomonadota</taxon>
        <taxon>Alphaproteobacteria</taxon>
        <taxon>Hyphomicrobiales</taxon>
        <taxon>Pleomorphomonadaceae</taxon>
        <taxon>Pleomorphomonas</taxon>
        <taxon>environmental samples</taxon>
    </lineage>
</organism>
<sequence>MTDTPVLPAAVLTRYSPAVALTMAAIGFMQILDSAIINTSLPTMARAFGVAPIDLSLAVTAYVLAAAAASPLANWLSDRFGARDVLVAALAAFTLSSVWCALCQTLPELIVARVVQGVGGALLLPVGTAVVMRRAARADFVRATALMVWPALMAPIVGPVLGGFITEHLSWRWNFWLNLPLGICGLLAILKLVPNERGDGVRRLDVVGFLLCAASLTALLAGFQRSAEAGGERIVALAMIGLGGLLGVAAVRHLRRHPEPLLSLAALSRPSLGYAFHPGGLYRVLFSAAPFLLPLWFQLGFGLSPAAAGLWVLVYFVGNLGIKFITTPLMRRFGFRTVLVGDGVLVALSMVACALVGSLDRPFVVVVILLFAGSVRSVQLTTLTTLAFADVPGAERGNASNLIAMMQQATQAAGVAVAAFSLSALQIAMGRDDIGLPELQGTFWIMAVLALAGAIAALRVPDAFGREVSGAGGR</sequence>
<evidence type="ECO:0000256" key="4">
    <source>
        <dbReference type="ARBA" id="ARBA00023136"/>
    </source>
</evidence>
<dbReference type="Gene3D" id="1.20.1250.20">
    <property type="entry name" value="MFS general substrate transporter like domains"/>
    <property type="match status" value="1"/>
</dbReference>
<evidence type="ECO:0000313" key="7">
    <source>
        <dbReference type="EMBL" id="SCM77719.1"/>
    </source>
</evidence>
<keyword evidence="2 5" id="KW-0812">Transmembrane</keyword>
<dbReference type="GO" id="GO:0005886">
    <property type="term" value="C:plasma membrane"/>
    <property type="evidence" value="ECO:0007669"/>
    <property type="project" value="TreeGrafter"/>
</dbReference>
<protein>
    <recommendedName>
        <fullName evidence="6">Major facilitator superfamily (MFS) profile domain-containing protein</fullName>
    </recommendedName>
</protein>
<evidence type="ECO:0000256" key="3">
    <source>
        <dbReference type="ARBA" id="ARBA00022989"/>
    </source>
</evidence>
<dbReference type="PANTHER" id="PTHR23501">
    <property type="entry name" value="MAJOR FACILITATOR SUPERFAMILY"/>
    <property type="match status" value="1"/>
</dbReference>
<feature type="transmembrane region" description="Helical" evidence="5">
    <location>
        <begin position="363"/>
        <end position="388"/>
    </location>
</feature>
<dbReference type="PROSITE" id="PS50850">
    <property type="entry name" value="MFS"/>
    <property type="match status" value="1"/>
</dbReference>
<dbReference type="GO" id="GO:0022857">
    <property type="term" value="F:transmembrane transporter activity"/>
    <property type="evidence" value="ECO:0007669"/>
    <property type="project" value="InterPro"/>
</dbReference>
<keyword evidence="4 5" id="KW-0472">Membrane</keyword>
<dbReference type="RefSeq" id="WP_288197537.1">
    <property type="nucleotide sequence ID" value="NZ_LT608334.1"/>
</dbReference>
<keyword evidence="3 5" id="KW-1133">Transmembrane helix</keyword>
<dbReference type="Pfam" id="PF07690">
    <property type="entry name" value="MFS_1"/>
    <property type="match status" value="1"/>
</dbReference>
<dbReference type="EMBL" id="FMJD01000010">
    <property type="protein sequence ID" value="SCM77719.1"/>
    <property type="molecule type" value="Genomic_DNA"/>
</dbReference>
<evidence type="ECO:0000256" key="5">
    <source>
        <dbReference type="SAM" id="Phobius"/>
    </source>
</evidence>
<dbReference type="PANTHER" id="PTHR23501:SF1">
    <property type="entry name" value="TRANSPORT PROTEIN HSRA-RELATED"/>
    <property type="match status" value="1"/>
</dbReference>
<feature type="transmembrane region" description="Helical" evidence="5">
    <location>
        <begin position="12"/>
        <end position="32"/>
    </location>
</feature>
<dbReference type="SUPFAM" id="SSF103473">
    <property type="entry name" value="MFS general substrate transporter"/>
    <property type="match status" value="1"/>
</dbReference>
<feature type="transmembrane region" description="Helical" evidence="5">
    <location>
        <begin position="144"/>
        <end position="165"/>
    </location>
</feature>
<feature type="transmembrane region" description="Helical" evidence="5">
    <location>
        <begin position="409"/>
        <end position="429"/>
    </location>
</feature>
<evidence type="ECO:0000259" key="6">
    <source>
        <dbReference type="PROSITE" id="PS50850"/>
    </source>
</evidence>
<feature type="transmembrane region" description="Helical" evidence="5">
    <location>
        <begin position="299"/>
        <end position="321"/>
    </location>
</feature>
<accession>A0A212LK07</accession>
<evidence type="ECO:0000256" key="2">
    <source>
        <dbReference type="ARBA" id="ARBA00022692"/>
    </source>
</evidence>
<feature type="transmembrane region" description="Helical" evidence="5">
    <location>
        <begin position="85"/>
        <end position="107"/>
    </location>
</feature>
<feature type="domain" description="Major facilitator superfamily (MFS) profile" evidence="6">
    <location>
        <begin position="19"/>
        <end position="465"/>
    </location>
</feature>
<name>A0A212LK07_9HYPH</name>
<gene>
    <name evidence="7" type="ORF">KL86PLE_60034</name>
</gene>
<feature type="transmembrane region" description="Helical" evidence="5">
    <location>
        <begin position="113"/>
        <end position="132"/>
    </location>
</feature>
<feature type="transmembrane region" description="Helical" evidence="5">
    <location>
        <begin position="333"/>
        <end position="357"/>
    </location>
</feature>
<dbReference type="PRINTS" id="PR01036">
    <property type="entry name" value="TCRTETB"/>
</dbReference>
<reference evidence="7" key="1">
    <citation type="submission" date="2016-08" db="EMBL/GenBank/DDBJ databases">
        <authorList>
            <person name="Seilhamer J.J."/>
        </authorList>
    </citation>
    <scope>NUCLEOTIDE SEQUENCE</scope>
    <source>
        <strain evidence="7">86</strain>
    </source>
</reference>
<feature type="transmembrane region" description="Helical" evidence="5">
    <location>
        <begin position="52"/>
        <end position="73"/>
    </location>
</feature>
<dbReference type="InterPro" id="IPR020846">
    <property type="entry name" value="MFS_dom"/>
</dbReference>
<dbReference type="AlphaFoldDB" id="A0A212LK07"/>
<dbReference type="InterPro" id="IPR011701">
    <property type="entry name" value="MFS"/>
</dbReference>